<dbReference type="Pfam" id="PF24864">
    <property type="entry name" value="DUF7730"/>
    <property type="match status" value="1"/>
</dbReference>
<dbReference type="OrthoDB" id="62952at2759"/>
<reference evidence="2" key="1">
    <citation type="submission" date="2014-12" db="EMBL/GenBank/DDBJ databases">
        <title>Genome Sequence of Valsa Canker Pathogens Uncovers a Specific Adaption of Colonization on Woody Bark.</title>
        <authorList>
            <person name="Yin Z."/>
            <person name="Liu H."/>
            <person name="Gao X."/>
            <person name="Li Z."/>
            <person name="Song N."/>
            <person name="Ke X."/>
            <person name="Dai Q."/>
            <person name="Wu Y."/>
            <person name="Sun Y."/>
            <person name="Xu J.-R."/>
            <person name="Kang Z.K."/>
            <person name="Wang L."/>
            <person name="Huang L."/>
        </authorList>
    </citation>
    <scope>NUCLEOTIDE SEQUENCE [LARGE SCALE GENOMIC DNA]</scope>
    <source>
        <strain evidence="2">03-8</strain>
    </source>
</reference>
<dbReference type="InterPro" id="IPR056632">
    <property type="entry name" value="DUF7730"/>
</dbReference>
<evidence type="ECO:0000259" key="1">
    <source>
        <dbReference type="Pfam" id="PF24864"/>
    </source>
</evidence>
<dbReference type="Proteomes" id="UP000078559">
    <property type="component" value="Chromosome 7"/>
</dbReference>
<name>A0A194W593_CYTMA</name>
<keyword evidence="3" id="KW-1185">Reference proteome</keyword>
<feature type="domain" description="DUF7730" evidence="1">
    <location>
        <begin position="37"/>
        <end position="167"/>
    </location>
</feature>
<evidence type="ECO:0000313" key="3">
    <source>
        <dbReference type="Proteomes" id="UP000078559"/>
    </source>
</evidence>
<dbReference type="PANTHER" id="PTHR42085:SF1">
    <property type="entry name" value="F-BOX DOMAIN-CONTAINING PROTEIN"/>
    <property type="match status" value="1"/>
</dbReference>
<dbReference type="PANTHER" id="PTHR42085">
    <property type="entry name" value="F-BOX DOMAIN-CONTAINING PROTEIN"/>
    <property type="match status" value="1"/>
</dbReference>
<evidence type="ECO:0000313" key="2">
    <source>
        <dbReference type="EMBL" id="KUI71253.1"/>
    </source>
</evidence>
<sequence length="370" mass="44665">MPGPTRYRIRESSRYALRKLIYVSYKEQIRTARGRRSSSFRFNLLPREVRNIVYDHALLSTMRVLSLTFEVESIQEDPEECTYRPVLVRRKINRRGLWYSNPFQRHPQPLQNTQNVHILRVCKWIWREAAPMLYGQRFRTDNIDVLASFLSRLRPELLGCLREVEVKDGINWYNINRVHDVMNYLVQASALEKLEMHFPNVYYTGAPRMNYTRALKYSRNNQAVFTYDVDCFNAGLGRAFARCLYRKYVGVWMYEVYRREGIGKLSQTFIIKEWQIRCLWTHALGEKYIFWTPWNFQFWQQFDLMDFPLDETRYIRFREAVFAELDELLSQRRVQEDSREPSELGRRRTFRSWLSIDHSDDLPECLIQIP</sequence>
<protein>
    <recommendedName>
        <fullName evidence="1">DUF7730 domain-containing protein</fullName>
    </recommendedName>
</protein>
<dbReference type="AlphaFoldDB" id="A0A194W593"/>
<organism evidence="2 3">
    <name type="scientific">Cytospora mali</name>
    <name type="common">Apple Valsa canker fungus</name>
    <name type="synonym">Valsa mali</name>
    <dbReference type="NCBI Taxonomy" id="578113"/>
    <lineage>
        <taxon>Eukaryota</taxon>
        <taxon>Fungi</taxon>
        <taxon>Dikarya</taxon>
        <taxon>Ascomycota</taxon>
        <taxon>Pezizomycotina</taxon>
        <taxon>Sordariomycetes</taxon>
        <taxon>Sordariomycetidae</taxon>
        <taxon>Diaporthales</taxon>
        <taxon>Cytosporaceae</taxon>
        <taxon>Cytospora</taxon>
    </lineage>
</organism>
<dbReference type="InterPro" id="IPR038883">
    <property type="entry name" value="AN11006-like"/>
</dbReference>
<gene>
    <name evidence="2" type="ORF">VM1G_11762</name>
</gene>
<proteinExistence type="predicted"/>
<accession>A0A194W593</accession>
<dbReference type="EMBL" id="CM003104">
    <property type="protein sequence ID" value="KUI71253.1"/>
    <property type="molecule type" value="Genomic_DNA"/>
</dbReference>